<feature type="transmembrane region" description="Helical" evidence="12">
    <location>
        <begin position="397"/>
        <end position="422"/>
    </location>
</feature>
<evidence type="ECO:0000256" key="4">
    <source>
        <dbReference type="ARBA" id="ARBA00022475"/>
    </source>
</evidence>
<keyword evidence="9 12" id="KW-0472">Membrane</keyword>
<organism evidence="13 14">
    <name type="scientific">Mytilus edulis</name>
    <name type="common">Blue mussel</name>
    <dbReference type="NCBI Taxonomy" id="6550"/>
    <lineage>
        <taxon>Eukaryota</taxon>
        <taxon>Metazoa</taxon>
        <taxon>Spiralia</taxon>
        <taxon>Lophotrochozoa</taxon>
        <taxon>Mollusca</taxon>
        <taxon>Bivalvia</taxon>
        <taxon>Autobranchia</taxon>
        <taxon>Pteriomorphia</taxon>
        <taxon>Mytilida</taxon>
        <taxon>Mytiloidea</taxon>
        <taxon>Mytilidae</taxon>
        <taxon>Mytilinae</taxon>
        <taxon>Mytilus</taxon>
    </lineage>
</organism>
<dbReference type="EMBL" id="CAJPWZ010002196">
    <property type="protein sequence ID" value="CAG2233010.1"/>
    <property type="molecule type" value="Genomic_DNA"/>
</dbReference>
<dbReference type="Proteomes" id="UP000683360">
    <property type="component" value="Unassembled WGS sequence"/>
</dbReference>
<feature type="transmembrane region" description="Helical" evidence="12">
    <location>
        <begin position="189"/>
        <end position="208"/>
    </location>
</feature>
<dbReference type="PROSITE" id="PS50283">
    <property type="entry name" value="NA_SOLUT_SYMP_3"/>
    <property type="match status" value="1"/>
</dbReference>
<name>A0A8S3THR9_MYTED</name>
<evidence type="ECO:0000256" key="5">
    <source>
        <dbReference type="ARBA" id="ARBA00022692"/>
    </source>
</evidence>
<comment type="similarity">
    <text evidence="2 11">Belongs to the sodium:solute symporter (SSF) (TC 2.A.21) family.</text>
</comment>
<gene>
    <name evidence="13" type="ORF">MEDL_45638</name>
</gene>
<evidence type="ECO:0000256" key="1">
    <source>
        <dbReference type="ARBA" id="ARBA00004651"/>
    </source>
</evidence>
<feature type="transmembrane region" description="Helical" evidence="12">
    <location>
        <begin position="149"/>
        <end position="168"/>
    </location>
</feature>
<evidence type="ECO:0000256" key="3">
    <source>
        <dbReference type="ARBA" id="ARBA00022448"/>
    </source>
</evidence>
<keyword evidence="10" id="KW-0739">Sodium transport</keyword>
<protein>
    <submittedName>
        <fullName evidence="13">SLC5A8_12</fullName>
    </submittedName>
</protein>
<feature type="transmembrane region" description="Helical" evidence="12">
    <location>
        <begin position="95"/>
        <end position="118"/>
    </location>
</feature>
<keyword evidence="6 12" id="KW-1133">Transmembrane helix</keyword>
<dbReference type="InterPro" id="IPR051163">
    <property type="entry name" value="Sodium:Solute_Symporter_SSF"/>
</dbReference>
<dbReference type="Gene3D" id="1.20.1730.10">
    <property type="entry name" value="Sodium/glucose cotransporter"/>
    <property type="match status" value="2"/>
</dbReference>
<evidence type="ECO:0000313" key="13">
    <source>
        <dbReference type="EMBL" id="CAG2233010.1"/>
    </source>
</evidence>
<feature type="transmembrane region" description="Helical" evidence="12">
    <location>
        <begin position="500"/>
        <end position="517"/>
    </location>
</feature>
<dbReference type="OrthoDB" id="6132759at2759"/>
<dbReference type="AlphaFoldDB" id="A0A8S3THR9"/>
<dbReference type="GO" id="GO:0006814">
    <property type="term" value="P:sodium ion transport"/>
    <property type="evidence" value="ECO:0007669"/>
    <property type="project" value="UniProtKB-KW"/>
</dbReference>
<feature type="transmembrane region" description="Helical" evidence="12">
    <location>
        <begin position="473"/>
        <end position="493"/>
    </location>
</feature>
<feature type="transmembrane region" description="Helical" evidence="12">
    <location>
        <begin position="214"/>
        <end position="234"/>
    </location>
</feature>
<keyword evidence="8" id="KW-0406">Ion transport</keyword>
<evidence type="ECO:0000256" key="12">
    <source>
        <dbReference type="SAM" id="Phobius"/>
    </source>
</evidence>
<keyword evidence="14" id="KW-1185">Reference proteome</keyword>
<proteinExistence type="inferred from homology"/>
<keyword evidence="4" id="KW-1003">Cell membrane</keyword>
<feature type="transmembrane region" description="Helical" evidence="12">
    <location>
        <begin position="72"/>
        <end position="88"/>
    </location>
</feature>
<dbReference type="PANTHER" id="PTHR42985:SF40">
    <property type="entry name" value="LD47995P-RELATED"/>
    <property type="match status" value="1"/>
</dbReference>
<comment type="subcellular location">
    <subcellularLocation>
        <location evidence="1">Cell membrane</location>
        <topology evidence="1">Multi-pass membrane protein</topology>
    </subcellularLocation>
</comment>
<dbReference type="Pfam" id="PF00474">
    <property type="entry name" value="SSF"/>
    <property type="match status" value="2"/>
</dbReference>
<dbReference type="InterPro" id="IPR001734">
    <property type="entry name" value="Na/solute_symporter"/>
</dbReference>
<evidence type="ECO:0000256" key="8">
    <source>
        <dbReference type="ARBA" id="ARBA00023065"/>
    </source>
</evidence>
<keyword evidence="7" id="KW-0915">Sodium</keyword>
<reference evidence="13" key="1">
    <citation type="submission" date="2021-03" db="EMBL/GenBank/DDBJ databases">
        <authorList>
            <person name="Bekaert M."/>
        </authorList>
    </citation>
    <scope>NUCLEOTIDE SEQUENCE</scope>
</reference>
<evidence type="ECO:0000256" key="7">
    <source>
        <dbReference type="ARBA" id="ARBA00023053"/>
    </source>
</evidence>
<evidence type="ECO:0000256" key="9">
    <source>
        <dbReference type="ARBA" id="ARBA00023136"/>
    </source>
</evidence>
<feature type="transmembrane region" description="Helical" evidence="12">
    <location>
        <begin position="603"/>
        <end position="624"/>
    </location>
</feature>
<comment type="caution">
    <text evidence="13">The sequence shown here is derived from an EMBL/GenBank/DDBJ whole genome shotgun (WGS) entry which is preliminary data.</text>
</comment>
<dbReference type="GO" id="GO:0015293">
    <property type="term" value="F:symporter activity"/>
    <property type="evidence" value="ECO:0007669"/>
    <property type="project" value="TreeGrafter"/>
</dbReference>
<dbReference type="GO" id="GO:0005886">
    <property type="term" value="C:plasma membrane"/>
    <property type="evidence" value="ECO:0007669"/>
    <property type="project" value="UniProtKB-SubCell"/>
</dbReference>
<feature type="transmembrane region" description="Helical" evidence="12">
    <location>
        <begin position="6"/>
        <end position="27"/>
    </location>
</feature>
<accession>A0A8S3THR9</accession>
<keyword evidence="3" id="KW-0813">Transport</keyword>
<dbReference type="InterPro" id="IPR038377">
    <property type="entry name" value="Na/Glc_symporter_sf"/>
</dbReference>
<dbReference type="PANTHER" id="PTHR42985">
    <property type="entry name" value="SODIUM-COUPLED MONOCARBOXYLATE TRANSPORTER"/>
    <property type="match status" value="1"/>
</dbReference>
<feature type="transmembrane region" description="Helical" evidence="12">
    <location>
        <begin position="442"/>
        <end position="461"/>
    </location>
</feature>
<evidence type="ECO:0000256" key="10">
    <source>
        <dbReference type="ARBA" id="ARBA00023201"/>
    </source>
</evidence>
<evidence type="ECO:0000313" key="14">
    <source>
        <dbReference type="Proteomes" id="UP000683360"/>
    </source>
</evidence>
<evidence type="ECO:0000256" key="2">
    <source>
        <dbReference type="ARBA" id="ARBA00006434"/>
    </source>
</evidence>
<evidence type="ECO:0000256" key="11">
    <source>
        <dbReference type="RuleBase" id="RU362091"/>
    </source>
</evidence>
<sequence>MWAVVMATILFVPLFYPLKMTSMYQYLEMRYNSRAARLTGTVINNLSMLIYTGIASFAPSTALQAVSGFPQWASFIIIGCICTFYTFMGGLKAVIWVDVFQALIMVAGILAIVIRATLDVGGFDRVWEINSKWNRIDFWNFDPDPTVRHTFWALVIGGMINWTGTYGASQSSIQRFSALSSLNEARKAVMMNCVGVFIMITMSCVAGISVFFRAVMMNCVGVFVMITMSCVAGISVFFRAVMMNCVGVFVMITMSCAWYFCLFQSCDDELCWSICYDNHVMCSRAVMMVCWSIYYDNHVMCGRYFCLFQSCDDELCWSIYYDNHVMCSNYFCLFQSCDDELCGGIYYDNHVMCSGYFCLAYYADKGCDPLANNDIKIPMNHSIFCIRDAGIPRDSGLFIAGLFCGALSTLSSNLSSMVAVTYEDMIKPCINPSRPEIVRMRITKLLVLIYGVLGILATFLFRNLKGTVLQASLSFMGAAGGALNGLIMLGAFFPWANSKGAIVGTITAYIATMWLSIGKYTVVGIKETLPSPVYNCSIYMDEVTIATTNVTMTTMSSIGTYMYSTSGLLTNYSMFITNSESTTTGTVTQVSQTGLDSFYSLSYLWYSTFGMLITFVVGLLVSFITGPTKPEDVNPDLMIPIFDRLFWFCLPKKVLKFLRCGVDYETDNTADNDSGITETTFKSFNSVTRVDSAEANHQSKELQLLSHKYMES</sequence>
<feature type="transmembrane region" description="Helical" evidence="12">
    <location>
        <begin position="48"/>
        <end position="66"/>
    </location>
</feature>
<keyword evidence="5 12" id="KW-0812">Transmembrane</keyword>
<evidence type="ECO:0000256" key="6">
    <source>
        <dbReference type="ARBA" id="ARBA00022989"/>
    </source>
</evidence>